<reference evidence="2 3" key="1">
    <citation type="submission" date="2017-11" db="EMBL/GenBank/DDBJ databases">
        <title>De-novo sequencing of pomegranate (Punica granatum L.) genome.</title>
        <authorList>
            <person name="Akparov Z."/>
            <person name="Amiraslanov A."/>
            <person name="Hajiyeva S."/>
            <person name="Abbasov M."/>
            <person name="Kaur K."/>
            <person name="Hamwieh A."/>
            <person name="Solovyev V."/>
            <person name="Salamov A."/>
            <person name="Braich B."/>
            <person name="Kosarev P."/>
            <person name="Mahmoud A."/>
            <person name="Hajiyev E."/>
            <person name="Babayeva S."/>
            <person name="Izzatullayeva V."/>
            <person name="Mammadov A."/>
            <person name="Mammadov A."/>
            <person name="Sharifova S."/>
            <person name="Ojaghi J."/>
            <person name="Eynullazada K."/>
            <person name="Bayramov B."/>
            <person name="Abdulazimova A."/>
            <person name="Shahmuradov I."/>
        </authorList>
    </citation>
    <scope>NUCLEOTIDE SEQUENCE [LARGE SCALE GENOMIC DNA]</scope>
    <source>
        <strain evidence="3">cv. AG2017</strain>
        <tissue evidence="2">Leaf</tissue>
    </source>
</reference>
<accession>A0A2I0HYL4</accession>
<proteinExistence type="predicted"/>
<dbReference type="AlphaFoldDB" id="A0A2I0HYL4"/>
<evidence type="ECO:0000313" key="3">
    <source>
        <dbReference type="Proteomes" id="UP000233551"/>
    </source>
</evidence>
<evidence type="ECO:0000313" key="2">
    <source>
        <dbReference type="EMBL" id="PKI36713.1"/>
    </source>
</evidence>
<feature type="region of interest" description="Disordered" evidence="1">
    <location>
        <begin position="1"/>
        <end position="24"/>
    </location>
</feature>
<sequence>MDAASWTQSPKSNKGNAEATTSVREWRGAPERGAWHWVMALLGWADATPNVLICRKPASPLGRLLVALPDAGSIAGAILCQLFDAPIGLEPFSSGYCRAVALVTRMGISVQIWSPRGVFDLANSILLSLELARAKGSKDSTAECIVFCLRRGVAFATPLFVGALLKPNVSCPGTCRYMLSVMGLCSGEGPICPGVLLDLSGDARVEVERYHSPVGDVTVLVTFAAGGQGHALFVGAVACDLLWREGWDSVLKFQGAGREVFIVLIVVVQGSNCPLVSYFLQWEEEKQ</sequence>
<organism evidence="2 3">
    <name type="scientific">Punica granatum</name>
    <name type="common">Pomegranate</name>
    <dbReference type="NCBI Taxonomy" id="22663"/>
    <lineage>
        <taxon>Eukaryota</taxon>
        <taxon>Viridiplantae</taxon>
        <taxon>Streptophyta</taxon>
        <taxon>Embryophyta</taxon>
        <taxon>Tracheophyta</taxon>
        <taxon>Spermatophyta</taxon>
        <taxon>Magnoliopsida</taxon>
        <taxon>eudicotyledons</taxon>
        <taxon>Gunneridae</taxon>
        <taxon>Pentapetalae</taxon>
        <taxon>rosids</taxon>
        <taxon>malvids</taxon>
        <taxon>Myrtales</taxon>
        <taxon>Lythraceae</taxon>
        <taxon>Punica</taxon>
    </lineage>
</organism>
<keyword evidence="3" id="KW-1185">Reference proteome</keyword>
<evidence type="ECO:0000256" key="1">
    <source>
        <dbReference type="SAM" id="MobiDB-lite"/>
    </source>
</evidence>
<gene>
    <name evidence="2" type="ORF">CRG98_042893</name>
</gene>
<feature type="compositionally biased region" description="Polar residues" evidence="1">
    <location>
        <begin position="1"/>
        <end position="23"/>
    </location>
</feature>
<dbReference type="Proteomes" id="UP000233551">
    <property type="component" value="Unassembled WGS sequence"/>
</dbReference>
<dbReference type="EMBL" id="PGOL01004712">
    <property type="protein sequence ID" value="PKI36713.1"/>
    <property type="molecule type" value="Genomic_DNA"/>
</dbReference>
<protein>
    <submittedName>
        <fullName evidence="2">Uncharacterized protein</fullName>
    </submittedName>
</protein>
<name>A0A2I0HYL4_PUNGR</name>
<comment type="caution">
    <text evidence="2">The sequence shown here is derived from an EMBL/GenBank/DDBJ whole genome shotgun (WGS) entry which is preliminary data.</text>
</comment>